<organism evidence="2 3">
    <name type="scientific">Cryphonectria parasitica (strain ATCC 38755 / EP155)</name>
    <dbReference type="NCBI Taxonomy" id="660469"/>
    <lineage>
        <taxon>Eukaryota</taxon>
        <taxon>Fungi</taxon>
        <taxon>Dikarya</taxon>
        <taxon>Ascomycota</taxon>
        <taxon>Pezizomycotina</taxon>
        <taxon>Sordariomycetes</taxon>
        <taxon>Sordariomycetidae</taxon>
        <taxon>Diaporthales</taxon>
        <taxon>Cryphonectriaceae</taxon>
        <taxon>Cryphonectria-Endothia species complex</taxon>
        <taxon>Cryphonectria</taxon>
    </lineage>
</organism>
<proteinExistence type="predicted"/>
<dbReference type="AlphaFoldDB" id="A0A9P5CMY7"/>
<reference evidence="2" key="1">
    <citation type="journal article" date="2020" name="Phytopathology">
        <title>Genome sequence of the chestnut blight fungus Cryphonectria parasitica EP155: A fundamental resource for an archetypical invasive plant pathogen.</title>
        <authorList>
            <person name="Crouch J.A."/>
            <person name="Dawe A."/>
            <person name="Aerts A."/>
            <person name="Barry K."/>
            <person name="Churchill A.C.L."/>
            <person name="Grimwood J."/>
            <person name="Hillman B."/>
            <person name="Milgroom M.G."/>
            <person name="Pangilinan J."/>
            <person name="Smith M."/>
            <person name="Salamov A."/>
            <person name="Schmutz J."/>
            <person name="Yadav J."/>
            <person name="Grigoriev I.V."/>
            <person name="Nuss D."/>
        </authorList>
    </citation>
    <scope>NUCLEOTIDE SEQUENCE</scope>
    <source>
        <strain evidence="2">EP155</strain>
    </source>
</reference>
<dbReference type="EMBL" id="MU032348">
    <property type="protein sequence ID" value="KAF3764613.1"/>
    <property type="molecule type" value="Genomic_DNA"/>
</dbReference>
<evidence type="ECO:0008006" key="4">
    <source>
        <dbReference type="Google" id="ProtNLM"/>
    </source>
</evidence>
<evidence type="ECO:0000256" key="1">
    <source>
        <dbReference type="SAM" id="MobiDB-lite"/>
    </source>
</evidence>
<dbReference type="RefSeq" id="XP_040775574.1">
    <property type="nucleotide sequence ID" value="XM_040920579.1"/>
</dbReference>
<accession>A0A9P5CMY7</accession>
<feature type="compositionally biased region" description="Basic and acidic residues" evidence="1">
    <location>
        <begin position="38"/>
        <end position="64"/>
    </location>
</feature>
<keyword evidence="3" id="KW-1185">Reference proteome</keyword>
<evidence type="ECO:0000313" key="2">
    <source>
        <dbReference type="EMBL" id="KAF3764613.1"/>
    </source>
</evidence>
<dbReference type="PANTHER" id="PTHR46603">
    <property type="entry name" value="ABSCISSION/NOCUT CHECKPOINT REGULATOR"/>
    <property type="match status" value="1"/>
</dbReference>
<feature type="compositionally biased region" description="Basic and acidic residues" evidence="1">
    <location>
        <begin position="110"/>
        <end position="131"/>
    </location>
</feature>
<comment type="caution">
    <text evidence="2">The sequence shown here is derived from an EMBL/GenBank/DDBJ whole genome shotgun (WGS) entry which is preliminary data.</text>
</comment>
<feature type="compositionally biased region" description="Acidic residues" evidence="1">
    <location>
        <begin position="132"/>
        <end position="152"/>
    </location>
</feature>
<name>A0A9P5CMY7_CRYP1</name>
<dbReference type="GeneID" id="63837708"/>
<feature type="compositionally biased region" description="Low complexity" evidence="1">
    <location>
        <begin position="269"/>
        <end position="280"/>
    </location>
</feature>
<evidence type="ECO:0000313" key="3">
    <source>
        <dbReference type="Proteomes" id="UP000803844"/>
    </source>
</evidence>
<gene>
    <name evidence="2" type="ORF">M406DRAFT_330944</name>
</gene>
<dbReference type="CDD" id="cd19817">
    <property type="entry name" value="Bbox1_ANCHR-like"/>
    <property type="match status" value="1"/>
</dbReference>
<feature type="region of interest" description="Disordered" evidence="1">
    <location>
        <begin position="22"/>
        <end position="284"/>
    </location>
</feature>
<sequence length="415" mass="44387">MADPNDKSLLARLNALKPTSVQLDPSTNALNIPLSGERPTEPASKEDVLSERLKILRNQRDATPESRTLSDPPPPYAETAGDKDPVSFLHSQAGPSPAKSPPVKTVGAEVTHETEQGHAYDDDDDNGKTLDEILDSLVLEDDQWSVSEDDEESSQRVEELLAGLRRDAGAQPLPSTGKSPPDAEGGEGNDDSEGEEMSRQIQDVLSKTLDEVKLEGGPGQPIQPDEPDPASTTQADKTSAFGGHLPDQHQDTDLALPAVPQTPTEEQSLPDLPTTPHDTTASAGLSLPAVPSILQDPVPPSKAGDPFESSIAARLAALKGPGHKPIATDDFGLPAAPTFQPEDRPVAGVSKKLGYTDDDAKMWCLVCLEDATVRCLGCDGDVYCARCWKEMHVGPAAGFDERGHQWEKFDAREVR</sequence>
<dbReference type="OrthoDB" id="5407799at2759"/>
<dbReference type="Pfam" id="PF22586">
    <property type="entry name" value="ANCHR-like_BBOX"/>
    <property type="match status" value="1"/>
</dbReference>
<dbReference type="InterPro" id="IPR044553">
    <property type="entry name" value="Bbox1_ANCHR"/>
</dbReference>
<dbReference type="Proteomes" id="UP000803844">
    <property type="component" value="Unassembled WGS sequence"/>
</dbReference>
<protein>
    <recommendedName>
        <fullName evidence="4">Abscission/NoCut checkpoint regulator</fullName>
    </recommendedName>
</protein>
<feature type="compositionally biased region" description="Basic and acidic residues" evidence="1">
    <location>
        <begin position="153"/>
        <end position="168"/>
    </location>
</feature>
<dbReference type="PANTHER" id="PTHR46603:SF1">
    <property type="entry name" value="ABSCISSION_NOCUT CHECKPOINT REGULATOR"/>
    <property type="match status" value="1"/>
</dbReference>
<feature type="compositionally biased region" description="Acidic residues" evidence="1">
    <location>
        <begin position="184"/>
        <end position="195"/>
    </location>
</feature>
<dbReference type="SUPFAM" id="SSF57845">
    <property type="entry name" value="B-box zinc-binding domain"/>
    <property type="match status" value="1"/>
</dbReference>